<dbReference type="PANTHER" id="PTHR24006">
    <property type="entry name" value="UBIQUITIN CARBOXYL-TERMINAL HYDROLASE"/>
    <property type="match status" value="1"/>
</dbReference>
<dbReference type="InterPro" id="IPR028889">
    <property type="entry name" value="USP"/>
</dbReference>
<feature type="domain" description="USP" evidence="2">
    <location>
        <begin position="303"/>
        <end position="425"/>
    </location>
</feature>
<reference evidence="4" key="1">
    <citation type="submission" date="2022-11" db="UniProtKB">
        <authorList>
            <consortium name="WormBaseParasite"/>
        </authorList>
    </citation>
    <scope>IDENTIFICATION</scope>
</reference>
<keyword evidence="3" id="KW-1185">Reference proteome</keyword>
<organism evidence="3 4">
    <name type="scientific">Plectus sambesii</name>
    <dbReference type="NCBI Taxonomy" id="2011161"/>
    <lineage>
        <taxon>Eukaryota</taxon>
        <taxon>Metazoa</taxon>
        <taxon>Ecdysozoa</taxon>
        <taxon>Nematoda</taxon>
        <taxon>Chromadorea</taxon>
        <taxon>Plectida</taxon>
        <taxon>Plectina</taxon>
        <taxon>Plectoidea</taxon>
        <taxon>Plectidae</taxon>
        <taxon>Plectus</taxon>
    </lineage>
</organism>
<dbReference type="InterPro" id="IPR001394">
    <property type="entry name" value="Peptidase_C19_UCH"/>
</dbReference>
<dbReference type="WBParaSite" id="PSAMB.scaffold11515size3300.g34204.t1">
    <property type="protein sequence ID" value="PSAMB.scaffold11515size3300.g34204.t1"/>
    <property type="gene ID" value="PSAMB.scaffold11515size3300.g34204"/>
</dbReference>
<dbReference type="GO" id="GO:0005634">
    <property type="term" value="C:nucleus"/>
    <property type="evidence" value="ECO:0007669"/>
    <property type="project" value="TreeGrafter"/>
</dbReference>
<proteinExistence type="inferred from homology"/>
<comment type="similarity">
    <text evidence="1">Belongs to the peptidase C19 family.</text>
</comment>
<evidence type="ECO:0000259" key="2">
    <source>
        <dbReference type="PROSITE" id="PS50235"/>
    </source>
</evidence>
<dbReference type="Gene3D" id="3.90.70.10">
    <property type="entry name" value="Cysteine proteinases"/>
    <property type="match status" value="1"/>
</dbReference>
<dbReference type="InterPro" id="IPR050164">
    <property type="entry name" value="Peptidase_C19"/>
</dbReference>
<evidence type="ECO:0000313" key="3">
    <source>
        <dbReference type="Proteomes" id="UP000887566"/>
    </source>
</evidence>
<dbReference type="SUPFAM" id="SSF54001">
    <property type="entry name" value="Cysteine proteinases"/>
    <property type="match status" value="1"/>
</dbReference>
<dbReference type="GO" id="GO:0016579">
    <property type="term" value="P:protein deubiquitination"/>
    <property type="evidence" value="ECO:0007669"/>
    <property type="project" value="InterPro"/>
</dbReference>
<accession>A0A914UP72</accession>
<evidence type="ECO:0000313" key="4">
    <source>
        <dbReference type="WBParaSite" id="PSAMB.scaffold11515size3300.g34204.t1"/>
    </source>
</evidence>
<dbReference type="GO" id="GO:0005829">
    <property type="term" value="C:cytosol"/>
    <property type="evidence" value="ECO:0007669"/>
    <property type="project" value="TreeGrafter"/>
</dbReference>
<name>A0A914UP72_9BILA</name>
<dbReference type="PROSITE" id="PS50235">
    <property type="entry name" value="USP_3"/>
    <property type="match status" value="1"/>
</dbReference>
<protein>
    <submittedName>
        <fullName evidence="4">USP domain-containing protein</fullName>
    </submittedName>
</protein>
<dbReference type="AlphaFoldDB" id="A0A914UP72"/>
<dbReference type="GO" id="GO:0004843">
    <property type="term" value="F:cysteine-type deubiquitinase activity"/>
    <property type="evidence" value="ECO:0007669"/>
    <property type="project" value="InterPro"/>
</dbReference>
<dbReference type="Pfam" id="PF00443">
    <property type="entry name" value="UCH"/>
    <property type="match status" value="1"/>
</dbReference>
<dbReference type="InterPro" id="IPR038765">
    <property type="entry name" value="Papain-like_cys_pep_sf"/>
</dbReference>
<dbReference type="PROSITE" id="PS00972">
    <property type="entry name" value="USP_1"/>
    <property type="match status" value="1"/>
</dbReference>
<dbReference type="InterPro" id="IPR018200">
    <property type="entry name" value="USP_CS"/>
</dbReference>
<dbReference type="Proteomes" id="UP000887566">
    <property type="component" value="Unplaced"/>
</dbReference>
<evidence type="ECO:0000256" key="1">
    <source>
        <dbReference type="ARBA" id="ARBA00009085"/>
    </source>
</evidence>
<sequence length="425" mass="46601">NIFRCSSVRNQAVESIYVILSKICVGPRKTGALSAAIALLFDNVEKTETRADIAGSYFHLLCRLLEFSRAQRLELPLILERLEAQFDWLDKAKQQCIANMESYPVDNLLSGHFDVAKDLIEFLSPEQKYHFGAAPNGRQLVKKLLDEFLLPSSRAFVELSRQSQQPASSIQRSVTMAASISHSAAGTGGPTTLGAPVASVDNIESSTVVESTITSDASSFANSSIPRSATTCISPTRCVPVCGSPESVSAAYDTLVALCSDSVENMRTVVGILAEMFYIRPDESSVEWEFAPVVALRGAGSYVGLKNGGATCYMNSVFQQLFMVESVRHALLNAPGTQADFEGDSDDEVLPLSKAAVTPASRKDYNMSIMRCVQMIFANLLGSQLQFYIPRRFWRRFRSSGTSRKLHITGFYGIIWAKFSVDVTF</sequence>